<keyword evidence="2" id="KW-1003">Cell membrane</keyword>
<accession>A0A226ET74</accession>
<reference evidence="8 9" key="1">
    <citation type="submission" date="2015-12" db="EMBL/GenBank/DDBJ databases">
        <title>The genome of Folsomia candida.</title>
        <authorList>
            <person name="Faddeeva A."/>
            <person name="Derks M.F."/>
            <person name="Anvar Y."/>
            <person name="Smit S."/>
            <person name="Van Straalen N."/>
            <person name="Roelofs D."/>
        </authorList>
    </citation>
    <scope>NUCLEOTIDE SEQUENCE [LARGE SCALE GENOMIC DNA]</scope>
    <source>
        <strain evidence="8 9">VU population</strain>
        <tissue evidence="8">Whole body</tissue>
    </source>
</reference>
<dbReference type="GO" id="GO:0051606">
    <property type="term" value="P:detection of stimulus"/>
    <property type="evidence" value="ECO:0007669"/>
    <property type="project" value="UniProtKB-ARBA"/>
</dbReference>
<evidence type="ECO:0000256" key="7">
    <source>
        <dbReference type="SAM" id="Phobius"/>
    </source>
</evidence>
<evidence type="ECO:0000313" key="9">
    <source>
        <dbReference type="Proteomes" id="UP000198287"/>
    </source>
</evidence>
<organism evidence="8 9">
    <name type="scientific">Folsomia candida</name>
    <name type="common">Springtail</name>
    <dbReference type="NCBI Taxonomy" id="158441"/>
    <lineage>
        <taxon>Eukaryota</taxon>
        <taxon>Metazoa</taxon>
        <taxon>Ecdysozoa</taxon>
        <taxon>Arthropoda</taxon>
        <taxon>Hexapoda</taxon>
        <taxon>Collembola</taxon>
        <taxon>Entomobryomorpha</taxon>
        <taxon>Isotomoidea</taxon>
        <taxon>Isotomidae</taxon>
        <taxon>Proisotominae</taxon>
        <taxon>Folsomia</taxon>
    </lineage>
</organism>
<evidence type="ECO:0000256" key="2">
    <source>
        <dbReference type="ARBA" id="ARBA00022475"/>
    </source>
</evidence>
<keyword evidence="3 7" id="KW-0812">Transmembrane</keyword>
<dbReference type="Pfam" id="PF08395">
    <property type="entry name" value="7tm_7"/>
    <property type="match status" value="1"/>
</dbReference>
<dbReference type="EMBL" id="LNIX01000002">
    <property type="protein sequence ID" value="OXA60367.1"/>
    <property type="molecule type" value="Genomic_DNA"/>
</dbReference>
<evidence type="ECO:0000256" key="3">
    <source>
        <dbReference type="ARBA" id="ARBA00022692"/>
    </source>
</evidence>
<dbReference type="AlphaFoldDB" id="A0A226ET74"/>
<keyword evidence="6 8" id="KW-0675">Receptor</keyword>
<name>A0A226ET74_FOLCA</name>
<dbReference type="PANTHER" id="PTHR21421:SF29">
    <property type="entry name" value="GUSTATORY RECEPTOR 5A FOR TREHALOSE-RELATED"/>
    <property type="match status" value="1"/>
</dbReference>
<evidence type="ECO:0000256" key="4">
    <source>
        <dbReference type="ARBA" id="ARBA00022989"/>
    </source>
</evidence>
<gene>
    <name evidence="8" type="ORF">Fcan01_05643</name>
</gene>
<dbReference type="Proteomes" id="UP000198287">
    <property type="component" value="Unassembled WGS sequence"/>
</dbReference>
<dbReference type="GO" id="GO:0005886">
    <property type="term" value="C:plasma membrane"/>
    <property type="evidence" value="ECO:0007669"/>
    <property type="project" value="UniProtKB-SubCell"/>
</dbReference>
<sequence length="570" mass="65139">MAGYTFYPEELDIIHQQNSFNQARNKSFFSALNFNLIKPSAKENVPNSGRITRLFRPLRIILTLLGRWPFQPQPQDVTTISSISSSSRTSPLSQIIEPDLAWIEQRAAAGSRFGQPLPSDPTISPTIPVYDLYTGSLKSGVVFWMYFILTTLFLSTVLLFSVLGFCDFFLDWRLFAVSSWDEEEKRNFESNLVPFVLVWSCLLHSSISSISFIIKRKTVAKFLNYWNFAIDSMDIDVPKGIKRYVLMNHAFFLSFLIIIFIAYRILCLNLIRGGSVLVGILTVRPVIFLFDSTQGLFKIRIFGMVVILYSVYASRAFLLLFSFKSKLLRHAFKIWNKRLKMLIRSSPTAKIITSFSRFPPRACTEGISRDENCTFAARTIFMGKATRSSVGVTCGLPHLSYTDEKLRCEKAFEDYRVLLKLVRLTDQVFGMVLQSYYGSQLLNMCFELYYLARSGTYNKTPLEILAALIVLVQNIYIFFTVSLDAANVNEEAMRGLEILRRTGISQNQSIHRKYLMANMQIIFTQKIVLSGGKYFSVDRPFIVTVLGAVFTYFIIVLQVGPSLHKKIEES</sequence>
<feature type="transmembrane region" description="Helical" evidence="7">
    <location>
        <begin position="245"/>
        <end position="265"/>
    </location>
</feature>
<dbReference type="GO" id="GO:0050909">
    <property type="term" value="P:sensory perception of taste"/>
    <property type="evidence" value="ECO:0007669"/>
    <property type="project" value="InterPro"/>
</dbReference>
<keyword evidence="9" id="KW-1185">Reference proteome</keyword>
<dbReference type="GO" id="GO:0038023">
    <property type="term" value="F:signaling receptor activity"/>
    <property type="evidence" value="ECO:0007669"/>
    <property type="project" value="UniProtKB-ARBA"/>
</dbReference>
<dbReference type="InterPro" id="IPR013604">
    <property type="entry name" value="7TM_chemorcpt"/>
</dbReference>
<feature type="transmembrane region" description="Helical" evidence="7">
    <location>
        <begin position="143"/>
        <end position="172"/>
    </location>
</feature>
<dbReference type="OrthoDB" id="5800391at2759"/>
<feature type="transmembrane region" description="Helical" evidence="7">
    <location>
        <begin position="464"/>
        <end position="483"/>
    </location>
</feature>
<keyword evidence="5 7" id="KW-0472">Membrane</keyword>
<evidence type="ECO:0000313" key="8">
    <source>
        <dbReference type="EMBL" id="OXA60367.1"/>
    </source>
</evidence>
<feature type="transmembrane region" description="Helical" evidence="7">
    <location>
        <begin position="302"/>
        <end position="323"/>
    </location>
</feature>
<evidence type="ECO:0000256" key="1">
    <source>
        <dbReference type="ARBA" id="ARBA00004651"/>
    </source>
</evidence>
<evidence type="ECO:0000256" key="6">
    <source>
        <dbReference type="ARBA" id="ARBA00023170"/>
    </source>
</evidence>
<feature type="transmembrane region" description="Helical" evidence="7">
    <location>
        <begin position="192"/>
        <end position="214"/>
    </location>
</feature>
<feature type="transmembrane region" description="Helical" evidence="7">
    <location>
        <begin position="541"/>
        <end position="560"/>
    </location>
</feature>
<keyword evidence="4 7" id="KW-1133">Transmembrane helix</keyword>
<evidence type="ECO:0000256" key="5">
    <source>
        <dbReference type="ARBA" id="ARBA00023136"/>
    </source>
</evidence>
<protein>
    <submittedName>
        <fullName evidence="8">Gustatory receptor for sugar taste 64a</fullName>
    </submittedName>
</protein>
<comment type="subcellular location">
    <subcellularLocation>
        <location evidence="1">Cell membrane</location>
        <topology evidence="1">Multi-pass membrane protein</topology>
    </subcellularLocation>
</comment>
<proteinExistence type="predicted"/>
<comment type="caution">
    <text evidence="8">The sequence shown here is derived from an EMBL/GenBank/DDBJ whole genome shotgun (WGS) entry which is preliminary data.</text>
</comment>
<dbReference type="PANTHER" id="PTHR21421">
    <property type="entry name" value="GUSTATORY RECEPTOR"/>
    <property type="match status" value="1"/>
</dbReference>